<dbReference type="PANTHER" id="PTHR37299">
    <property type="entry name" value="TRANSCRIPTIONAL REGULATOR-RELATED"/>
    <property type="match status" value="1"/>
</dbReference>
<name>A0ABW5N2U6_9FLAO</name>
<dbReference type="InterPro" id="IPR011006">
    <property type="entry name" value="CheY-like_superfamily"/>
</dbReference>
<dbReference type="Pfam" id="PF04397">
    <property type="entry name" value="LytTR"/>
    <property type="match status" value="1"/>
</dbReference>
<dbReference type="PROSITE" id="PS50110">
    <property type="entry name" value="RESPONSE_REGULATORY"/>
    <property type="match status" value="1"/>
</dbReference>
<proteinExistence type="predicted"/>
<dbReference type="InterPro" id="IPR007492">
    <property type="entry name" value="LytTR_DNA-bd_dom"/>
</dbReference>
<keyword evidence="5" id="KW-1185">Reference proteome</keyword>
<organism evidence="4 5">
    <name type="scientific">Aquimarina hainanensis</name>
    <dbReference type="NCBI Taxonomy" id="1578017"/>
    <lineage>
        <taxon>Bacteria</taxon>
        <taxon>Pseudomonadati</taxon>
        <taxon>Bacteroidota</taxon>
        <taxon>Flavobacteriia</taxon>
        <taxon>Flavobacteriales</taxon>
        <taxon>Flavobacteriaceae</taxon>
        <taxon>Aquimarina</taxon>
    </lineage>
</organism>
<keyword evidence="1" id="KW-0597">Phosphoprotein</keyword>
<dbReference type="PROSITE" id="PS50930">
    <property type="entry name" value="HTH_LYTTR"/>
    <property type="match status" value="1"/>
</dbReference>
<evidence type="ECO:0000259" key="2">
    <source>
        <dbReference type="PROSITE" id="PS50110"/>
    </source>
</evidence>
<dbReference type="Pfam" id="PF00072">
    <property type="entry name" value="Response_reg"/>
    <property type="match status" value="1"/>
</dbReference>
<sequence>MGLKAIIVDDESHSREVLSNILKNRFSDITIMASVDSVDDAVSAIAINNPDIVFLDIELQSGTGFDILIKINPIRFNIIFITAFKHYALKAIKFSSLDYLLKPIDVDELEIAIKKAKKEKSEELYKNKLETLIHNLKEQPKLQKLCLSTVDNFEFIDIENIIYCKANGSYTSFFLKNKTSVLVSKHLKEYENLLVNKSFMRVHNSYLINLNEVKKYVKSDGGYILMSNNDHINISKAKKDTFIHAMSYL</sequence>
<dbReference type="SUPFAM" id="SSF52172">
    <property type="entry name" value="CheY-like"/>
    <property type="match status" value="1"/>
</dbReference>
<feature type="domain" description="Response regulatory" evidence="2">
    <location>
        <begin position="4"/>
        <end position="117"/>
    </location>
</feature>
<dbReference type="Proteomes" id="UP001597459">
    <property type="component" value="Unassembled WGS sequence"/>
</dbReference>
<dbReference type="PANTHER" id="PTHR37299:SF1">
    <property type="entry name" value="STAGE 0 SPORULATION PROTEIN A HOMOLOG"/>
    <property type="match status" value="1"/>
</dbReference>
<dbReference type="SMART" id="SM00850">
    <property type="entry name" value="LytTR"/>
    <property type="match status" value="1"/>
</dbReference>
<dbReference type="RefSeq" id="WP_176029371.1">
    <property type="nucleotide sequence ID" value="NZ_JBHSJV010000001.1"/>
</dbReference>
<dbReference type="Gene3D" id="2.40.50.1020">
    <property type="entry name" value="LytTr DNA-binding domain"/>
    <property type="match status" value="1"/>
</dbReference>
<evidence type="ECO:0000313" key="5">
    <source>
        <dbReference type="Proteomes" id="UP001597459"/>
    </source>
</evidence>
<comment type="caution">
    <text evidence="4">The sequence shown here is derived from an EMBL/GenBank/DDBJ whole genome shotgun (WGS) entry which is preliminary data.</text>
</comment>
<evidence type="ECO:0000256" key="1">
    <source>
        <dbReference type="PROSITE-ProRule" id="PRU00169"/>
    </source>
</evidence>
<dbReference type="Gene3D" id="3.40.50.2300">
    <property type="match status" value="1"/>
</dbReference>
<gene>
    <name evidence="4" type="ORF">ACFSTE_03220</name>
</gene>
<evidence type="ECO:0000259" key="3">
    <source>
        <dbReference type="PROSITE" id="PS50930"/>
    </source>
</evidence>
<dbReference type="SMART" id="SM00448">
    <property type="entry name" value="REC"/>
    <property type="match status" value="1"/>
</dbReference>
<dbReference type="InterPro" id="IPR001789">
    <property type="entry name" value="Sig_transdc_resp-reg_receiver"/>
</dbReference>
<accession>A0ABW5N2U6</accession>
<feature type="modified residue" description="4-aspartylphosphate" evidence="1">
    <location>
        <position position="56"/>
    </location>
</feature>
<reference evidence="5" key="1">
    <citation type="journal article" date="2019" name="Int. J. Syst. Evol. Microbiol.">
        <title>The Global Catalogue of Microorganisms (GCM) 10K type strain sequencing project: providing services to taxonomists for standard genome sequencing and annotation.</title>
        <authorList>
            <consortium name="The Broad Institute Genomics Platform"/>
            <consortium name="The Broad Institute Genome Sequencing Center for Infectious Disease"/>
            <person name="Wu L."/>
            <person name="Ma J."/>
        </authorList>
    </citation>
    <scope>NUCLEOTIDE SEQUENCE [LARGE SCALE GENOMIC DNA]</scope>
    <source>
        <strain evidence="5">KCTC 42423</strain>
    </source>
</reference>
<dbReference type="InterPro" id="IPR046947">
    <property type="entry name" value="LytR-like"/>
</dbReference>
<dbReference type="EMBL" id="JBHULX010000002">
    <property type="protein sequence ID" value="MFD2589825.1"/>
    <property type="molecule type" value="Genomic_DNA"/>
</dbReference>
<evidence type="ECO:0000313" key="4">
    <source>
        <dbReference type="EMBL" id="MFD2589825.1"/>
    </source>
</evidence>
<feature type="domain" description="HTH LytTR-type" evidence="3">
    <location>
        <begin position="145"/>
        <end position="238"/>
    </location>
</feature>
<protein>
    <submittedName>
        <fullName evidence="4">LytR/AlgR family response regulator transcription factor</fullName>
    </submittedName>
</protein>